<keyword evidence="3" id="KW-1185">Reference proteome</keyword>
<dbReference type="EMBL" id="UZAJ01042308">
    <property type="protein sequence ID" value="VDP22377.1"/>
    <property type="molecule type" value="Genomic_DNA"/>
</dbReference>
<evidence type="ECO:0000313" key="3">
    <source>
        <dbReference type="Proteomes" id="UP000267606"/>
    </source>
</evidence>
<sequence>MFGFILYLGNTLVIFYFSLFFLHFTIYHWPWLDLFFLIANYFFQSFILIFPFLTIPLYHSTFPHFN</sequence>
<feature type="transmembrane region" description="Helical" evidence="1">
    <location>
        <begin position="6"/>
        <end position="27"/>
    </location>
</feature>
<reference evidence="4" key="1">
    <citation type="submission" date="2016-06" db="UniProtKB">
        <authorList>
            <consortium name="WormBaseParasite"/>
        </authorList>
    </citation>
    <scope>IDENTIFICATION</scope>
</reference>
<dbReference type="WBParaSite" id="OFLC_0001554101-mRNA-1">
    <property type="protein sequence ID" value="OFLC_0001554101-mRNA-1"/>
    <property type="gene ID" value="OFLC_0001554101"/>
</dbReference>
<organism evidence="4">
    <name type="scientific">Onchocerca flexuosa</name>
    <dbReference type="NCBI Taxonomy" id="387005"/>
    <lineage>
        <taxon>Eukaryota</taxon>
        <taxon>Metazoa</taxon>
        <taxon>Ecdysozoa</taxon>
        <taxon>Nematoda</taxon>
        <taxon>Chromadorea</taxon>
        <taxon>Rhabditida</taxon>
        <taxon>Spirurina</taxon>
        <taxon>Spiruromorpha</taxon>
        <taxon>Filarioidea</taxon>
        <taxon>Onchocercidae</taxon>
        <taxon>Onchocerca</taxon>
    </lineage>
</organism>
<dbReference type="Proteomes" id="UP000267606">
    <property type="component" value="Unassembled WGS sequence"/>
</dbReference>
<keyword evidence="1" id="KW-0812">Transmembrane</keyword>
<reference evidence="2 3" key="2">
    <citation type="submission" date="2018-11" db="EMBL/GenBank/DDBJ databases">
        <authorList>
            <consortium name="Pathogen Informatics"/>
        </authorList>
    </citation>
    <scope>NUCLEOTIDE SEQUENCE [LARGE SCALE GENOMIC DNA]</scope>
</reference>
<accession>A0A183I716</accession>
<evidence type="ECO:0000256" key="1">
    <source>
        <dbReference type="SAM" id="Phobius"/>
    </source>
</evidence>
<keyword evidence="1" id="KW-1133">Transmembrane helix</keyword>
<name>A0A183I716_9BILA</name>
<feature type="transmembrane region" description="Helical" evidence="1">
    <location>
        <begin position="34"/>
        <end position="58"/>
    </location>
</feature>
<proteinExistence type="predicted"/>
<keyword evidence="1" id="KW-0472">Membrane</keyword>
<protein>
    <submittedName>
        <fullName evidence="2 4">Uncharacterized protein</fullName>
    </submittedName>
</protein>
<dbReference type="AlphaFoldDB" id="A0A183I716"/>
<evidence type="ECO:0000313" key="4">
    <source>
        <dbReference type="WBParaSite" id="OFLC_0001554101-mRNA-1"/>
    </source>
</evidence>
<gene>
    <name evidence="2" type="ORF">OFLC_LOCUS15528</name>
</gene>
<evidence type="ECO:0000313" key="2">
    <source>
        <dbReference type="EMBL" id="VDP22377.1"/>
    </source>
</evidence>